<keyword evidence="1 3" id="KW-0378">Hydrolase</keyword>
<evidence type="ECO:0000313" key="3">
    <source>
        <dbReference type="EMBL" id="HDD53196.1"/>
    </source>
</evidence>
<dbReference type="InterPro" id="IPR029058">
    <property type="entry name" value="AB_hydrolase_fold"/>
</dbReference>
<dbReference type="PRINTS" id="PR00111">
    <property type="entry name" value="ABHYDROLASE"/>
</dbReference>
<dbReference type="GO" id="GO:0016020">
    <property type="term" value="C:membrane"/>
    <property type="evidence" value="ECO:0007669"/>
    <property type="project" value="TreeGrafter"/>
</dbReference>
<dbReference type="PANTHER" id="PTHR43798">
    <property type="entry name" value="MONOACYLGLYCEROL LIPASE"/>
    <property type="match status" value="1"/>
</dbReference>
<accession>A0A7C0Y9A9</accession>
<protein>
    <submittedName>
        <fullName evidence="3">Alpha/beta hydrolase</fullName>
    </submittedName>
</protein>
<dbReference type="Gene3D" id="3.40.50.1820">
    <property type="entry name" value="alpha/beta hydrolase"/>
    <property type="match status" value="1"/>
</dbReference>
<comment type="caution">
    <text evidence="3">The sequence shown here is derived from an EMBL/GenBank/DDBJ whole genome shotgun (WGS) entry which is preliminary data.</text>
</comment>
<name>A0A7C0Y9A9_9BACT</name>
<dbReference type="AlphaFoldDB" id="A0A7C0Y9A9"/>
<dbReference type="InterPro" id="IPR000073">
    <property type="entry name" value="AB_hydrolase_1"/>
</dbReference>
<sequence length="250" mass="27439">MEEKRVLMGWGYMAYLEGGDGRPLVFVHGAGGGAQVWSRVLEDLEVDYRVLALDLPGHGRSSCKLEETVEGYTSRVVEFLEALDLEDVLLVGHSMGGAIVIKAVPRCARVTGAVLVGTGAVLEVNPKLLRGLKENFGGSVAMMARWCFSRDVAAELLEEAREMMLQAGMEVLYRDMYACSLYSGEEDLRSFFLPTLVVCGEKDVMTPPSLSQELVEKIEGAHLAFIPDSGHMVHLERPLELAEAIRCFLS</sequence>
<dbReference type="GO" id="GO:0016787">
    <property type="term" value="F:hydrolase activity"/>
    <property type="evidence" value="ECO:0007669"/>
    <property type="project" value="UniProtKB-KW"/>
</dbReference>
<gene>
    <name evidence="3" type="ORF">ENF32_03920</name>
</gene>
<dbReference type="EMBL" id="DQWS01000148">
    <property type="protein sequence ID" value="HDD53196.1"/>
    <property type="molecule type" value="Genomic_DNA"/>
</dbReference>
<reference evidence="3" key="1">
    <citation type="journal article" date="2020" name="mSystems">
        <title>Genome- and Community-Level Interaction Insights into Carbon Utilization and Element Cycling Functions of Hydrothermarchaeota in Hydrothermal Sediment.</title>
        <authorList>
            <person name="Zhou Z."/>
            <person name="Liu Y."/>
            <person name="Xu W."/>
            <person name="Pan J."/>
            <person name="Luo Z.H."/>
            <person name="Li M."/>
        </authorList>
    </citation>
    <scope>NUCLEOTIDE SEQUENCE [LARGE SCALE GENOMIC DNA]</scope>
    <source>
        <strain evidence="3">HyVt-115</strain>
    </source>
</reference>
<feature type="domain" description="AB hydrolase-1" evidence="2">
    <location>
        <begin position="24"/>
        <end position="244"/>
    </location>
</feature>
<proteinExistence type="predicted"/>
<evidence type="ECO:0000256" key="1">
    <source>
        <dbReference type="ARBA" id="ARBA00022801"/>
    </source>
</evidence>
<dbReference type="PANTHER" id="PTHR43798:SF31">
    <property type="entry name" value="AB HYDROLASE SUPERFAMILY PROTEIN YCLE"/>
    <property type="match status" value="1"/>
</dbReference>
<dbReference type="InterPro" id="IPR050266">
    <property type="entry name" value="AB_hydrolase_sf"/>
</dbReference>
<organism evidence="3">
    <name type="scientific">Thermosulfidibacter takaii</name>
    <dbReference type="NCBI Taxonomy" id="412593"/>
    <lineage>
        <taxon>Bacteria</taxon>
        <taxon>Pseudomonadati</taxon>
        <taxon>Thermosulfidibacterota</taxon>
        <taxon>Thermosulfidibacteria</taxon>
        <taxon>Thermosulfidibacterales</taxon>
        <taxon>Thermosulfidibacteraceae</taxon>
    </lineage>
</organism>
<dbReference type="SUPFAM" id="SSF53474">
    <property type="entry name" value="alpha/beta-Hydrolases"/>
    <property type="match status" value="1"/>
</dbReference>
<dbReference type="Pfam" id="PF12697">
    <property type="entry name" value="Abhydrolase_6"/>
    <property type="match status" value="1"/>
</dbReference>
<evidence type="ECO:0000259" key="2">
    <source>
        <dbReference type="Pfam" id="PF12697"/>
    </source>
</evidence>
<dbReference type="Proteomes" id="UP000885690">
    <property type="component" value="Unassembled WGS sequence"/>
</dbReference>